<dbReference type="InterPro" id="IPR036249">
    <property type="entry name" value="Thioredoxin-like_sf"/>
</dbReference>
<name>A0A495BLC8_VOGIN</name>
<evidence type="ECO:0000313" key="6">
    <source>
        <dbReference type="Proteomes" id="UP000279384"/>
    </source>
</evidence>
<reference evidence="5 6" key="1">
    <citation type="submission" date="2018-10" db="EMBL/GenBank/DDBJ databases">
        <title>Genomic Encyclopedia of Type Strains, Phase IV (KMG-IV): sequencing the most valuable type-strain genomes for metagenomic binning, comparative biology and taxonomic classification.</title>
        <authorList>
            <person name="Goeker M."/>
        </authorList>
    </citation>
    <scope>NUCLEOTIDE SEQUENCE [LARGE SCALE GENOMIC DNA]</scope>
    <source>
        <strain evidence="5 6">DSM 3303</strain>
    </source>
</reference>
<comment type="catalytic activity">
    <reaction evidence="4">
        <text>[glutaredoxin]-dithiol + arsenate + glutathione + H(+) = glutathionyl-S-S-[glutaredoxin] + arsenite + H2O</text>
        <dbReference type="Rhea" id="RHEA:22016"/>
        <dbReference type="Rhea" id="RHEA-COMP:10729"/>
        <dbReference type="Rhea" id="RHEA-COMP:17668"/>
        <dbReference type="ChEBI" id="CHEBI:15377"/>
        <dbReference type="ChEBI" id="CHEBI:15378"/>
        <dbReference type="ChEBI" id="CHEBI:29242"/>
        <dbReference type="ChEBI" id="CHEBI:29950"/>
        <dbReference type="ChEBI" id="CHEBI:48597"/>
        <dbReference type="ChEBI" id="CHEBI:57925"/>
        <dbReference type="ChEBI" id="CHEBI:146199"/>
        <dbReference type="EC" id="1.20.4.1"/>
    </reaction>
</comment>
<dbReference type="Pfam" id="PF03960">
    <property type="entry name" value="ArsC"/>
    <property type="match status" value="1"/>
</dbReference>
<protein>
    <recommendedName>
        <fullName evidence="4">Arsenate reductase</fullName>
        <ecNumber evidence="4">1.20.4.1</ecNumber>
    </recommendedName>
</protein>
<organism evidence="5 6">
    <name type="scientific">Vogesella indigofera</name>
    <name type="common">Pseudomonas indigofera</name>
    <dbReference type="NCBI Taxonomy" id="45465"/>
    <lineage>
        <taxon>Bacteria</taxon>
        <taxon>Pseudomonadati</taxon>
        <taxon>Pseudomonadota</taxon>
        <taxon>Betaproteobacteria</taxon>
        <taxon>Neisseriales</taxon>
        <taxon>Chromobacteriaceae</taxon>
        <taxon>Vogesella</taxon>
    </lineage>
</organism>
<evidence type="ECO:0000256" key="4">
    <source>
        <dbReference type="RuleBase" id="RU362029"/>
    </source>
</evidence>
<comment type="caution">
    <text evidence="5">The sequence shown here is derived from an EMBL/GenBank/DDBJ whole genome shotgun (WGS) entry which is preliminary data.</text>
</comment>
<dbReference type="Gene3D" id="3.40.30.10">
    <property type="entry name" value="Glutaredoxin"/>
    <property type="match status" value="1"/>
</dbReference>
<accession>A0A495BLC8</accession>
<dbReference type="PROSITE" id="PS51353">
    <property type="entry name" value="ARSC"/>
    <property type="match status" value="1"/>
</dbReference>
<dbReference type="RefSeq" id="WP_120809341.1">
    <property type="nucleotide sequence ID" value="NZ_RBID01000002.1"/>
</dbReference>
<dbReference type="Proteomes" id="UP000279384">
    <property type="component" value="Unassembled WGS sequence"/>
</dbReference>
<evidence type="ECO:0000256" key="1">
    <source>
        <dbReference type="ARBA" id="ARBA00007198"/>
    </source>
</evidence>
<dbReference type="AlphaFoldDB" id="A0A495BLC8"/>
<proteinExistence type="inferred from homology"/>
<evidence type="ECO:0000256" key="2">
    <source>
        <dbReference type="ARBA" id="ARBA00023002"/>
    </source>
</evidence>
<sequence length="114" mass="13141">MIRFYHNPRCSKSREALKLLQERSAPLEIVEYLKTPPGIEELQQLCQALGVSPRQMMRSKEDDYVRLHLDDVSLEDKHLLQAIHTHPQLLERPIALLGDRAVIGRPPEQVLSLL</sequence>
<dbReference type="EC" id="1.20.4.1" evidence="4"/>
<comment type="similarity">
    <text evidence="1 3 4">Belongs to the ArsC family.</text>
</comment>
<evidence type="ECO:0000256" key="3">
    <source>
        <dbReference type="PROSITE-ProRule" id="PRU01282"/>
    </source>
</evidence>
<dbReference type="PANTHER" id="PTHR30041:SF4">
    <property type="entry name" value="ARSENATE REDUCTASE"/>
    <property type="match status" value="1"/>
</dbReference>
<gene>
    <name evidence="5" type="ORF">C8E02_0242</name>
</gene>
<dbReference type="EMBL" id="RBID01000002">
    <property type="protein sequence ID" value="RKQ62186.1"/>
    <property type="molecule type" value="Genomic_DNA"/>
</dbReference>
<dbReference type="PANTHER" id="PTHR30041">
    <property type="entry name" value="ARSENATE REDUCTASE"/>
    <property type="match status" value="1"/>
</dbReference>
<dbReference type="GO" id="GO:0008794">
    <property type="term" value="F:arsenate reductase (glutaredoxin) activity"/>
    <property type="evidence" value="ECO:0007669"/>
    <property type="project" value="UniProtKB-UniRule"/>
</dbReference>
<dbReference type="InterPro" id="IPR006659">
    <property type="entry name" value="Arsenate_reductase"/>
</dbReference>
<evidence type="ECO:0000313" key="5">
    <source>
        <dbReference type="EMBL" id="RKQ62186.1"/>
    </source>
</evidence>
<dbReference type="SUPFAM" id="SSF52833">
    <property type="entry name" value="Thioredoxin-like"/>
    <property type="match status" value="1"/>
</dbReference>
<keyword evidence="2 4" id="KW-0560">Oxidoreductase</keyword>
<dbReference type="CDD" id="cd03034">
    <property type="entry name" value="ArsC_ArsC"/>
    <property type="match status" value="1"/>
</dbReference>
<dbReference type="InterPro" id="IPR006660">
    <property type="entry name" value="Arsenate_reductase-like"/>
</dbReference>
<dbReference type="NCBIfam" id="TIGR00014">
    <property type="entry name" value="arsC"/>
    <property type="match status" value="1"/>
</dbReference>